<name>A0AAV9UJR9_9PEZI</name>
<feature type="compositionally biased region" description="Acidic residues" evidence="1">
    <location>
        <begin position="351"/>
        <end position="371"/>
    </location>
</feature>
<feature type="region of interest" description="Disordered" evidence="1">
    <location>
        <begin position="350"/>
        <end position="373"/>
    </location>
</feature>
<evidence type="ECO:0000313" key="3">
    <source>
        <dbReference type="Proteomes" id="UP001375240"/>
    </source>
</evidence>
<protein>
    <recommendedName>
        <fullName evidence="4">HNH nuclease domain-containing protein</fullName>
    </recommendedName>
</protein>
<dbReference type="Proteomes" id="UP001375240">
    <property type="component" value="Unassembled WGS sequence"/>
</dbReference>
<proteinExistence type="predicted"/>
<reference evidence="2 3" key="1">
    <citation type="submission" date="2019-10" db="EMBL/GenBank/DDBJ databases">
        <authorList>
            <person name="Palmer J.M."/>
        </authorList>
    </citation>
    <scope>NUCLEOTIDE SEQUENCE [LARGE SCALE GENOMIC DNA]</scope>
    <source>
        <strain evidence="2 3">TWF696</strain>
    </source>
</reference>
<dbReference type="AlphaFoldDB" id="A0AAV9UJR9"/>
<sequence length="466" mass="52483">MSSLQFQIPSCRNGYHLVDQSITFASYSGIPDGEDSLISITLSTDSDGPQAKDIRKLAVSWLDIWASKLDPPAANPNAANNTPTPTDSDGVPTPPDRNLEHIVLQNRRIKIYQRYTFLSTLYQECASTDGRNNLAFEILLTVIPPTPTGSECKISTVEELLSHTTYAERSAARAFQRLSHLADYIVVCLIQHFRKYASATPCTPTLDPFKYDSRCPLDEPTQERRYLLQEKVCKRDEFRCAFTGVLSYDTERLFTAAQIEQQKLEFEPVQCMYILPPTNQLPITPPSSSFRILKEKMKFRAMLTFLCPPLRPIIRSQKLDGPINALLLSHSSAFRFANLHVWLTPTYPDINLDDPSDDDDNDEDDNDEDETPATATYKLEALRRSKLPRSLPPNDIITFTARSGVPLPSRHLLQLHRTLAIATSKSGAGEFLDALAEDVENMTVAAVDNRTAECVYYMLMNDSEFF</sequence>
<evidence type="ECO:0000256" key="1">
    <source>
        <dbReference type="SAM" id="MobiDB-lite"/>
    </source>
</evidence>
<accession>A0AAV9UJR9</accession>
<feature type="compositionally biased region" description="Low complexity" evidence="1">
    <location>
        <begin position="72"/>
        <end position="86"/>
    </location>
</feature>
<evidence type="ECO:0000313" key="2">
    <source>
        <dbReference type="EMBL" id="KAK6341599.1"/>
    </source>
</evidence>
<feature type="region of interest" description="Disordered" evidence="1">
    <location>
        <begin position="72"/>
        <end position="97"/>
    </location>
</feature>
<keyword evidence="3" id="KW-1185">Reference proteome</keyword>
<evidence type="ECO:0008006" key="4">
    <source>
        <dbReference type="Google" id="ProtNLM"/>
    </source>
</evidence>
<comment type="caution">
    <text evidence="2">The sequence shown here is derived from an EMBL/GenBank/DDBJ whole genome shotgun (WGS) entry which is preliminary data.</text>
</comment>
<gene>
    <name evidence="2" type="ORF">TWF696_008670</name>
</gene>
<organism evidence="2 3">
    <name type="scientific">Orbilia brochopaga</name>
    <dbReference type="NCBI Taxonomy" id="3140254"/>
    <lineage>
        <taxon>Eukaryota</taxon>
        <taxon>Fungi</taxon>
        <taxon>Dikarya</taxon>
        <taxon>Ascomycota</taxon>
        <taxon>Pezizomycotina</taxon>
        <taxon>Orbiliomycetes</taxon>
        <taxon>Orbiliales</taxon>
        <taxon>Orbiliaceae</taxon>
        <taxon>Orbilia</taxon>
    </lineage>
</organism>
<dbReference type="EMBL" id="JAVHNQ010000007">
    <property type="protein sequence ID" value="KAK6341599.1"/>
    <property type="molecule type" value="Genomic_DNA"/>
</dbReference>